<name>A0A2N1MT89_9GLOM</name>
<organism evidence="2 3">
    <name type="scientific">Rhizophagus irregularis</name>
    <dbReference type="NCBI Taxonomy" id="588596"/>
    <lineage>
        <taxon>Eukaryota</taxon>
        <taxon>Fungi</taxon>
        <taxon>Fungi incertae sedis</taxon>
        <taxon>Mucoromycota</taxon>
        <taxon>Glomeromycotina</taxon>
        <taxon>Glomeromycetes</taxon>
        <taxon>Glomerales</taxon>
        <taxon>Glomeraceae</taxon>
        <taxon>Rhizophagus</taxon>
    </lineage>
</organism>
<sequence length="92" mass="10743">MSLRYCFNLNISLKKLLRHADKVGESVQNIKVQRKRWYNDNDYQDCSTSPDGAPEWIISSSYVPNTDERNREKGEEEIAQLSQLSTHDTHDK</sequence>
<evidence type="ECO:0000256" key="1">
    <source>
        <dbReference type="SAM" id="MobiDB-lite"/>
    </source>
</evidence>
<reference evidence="2 3" key="2">
    <citation type="submission" date="2017-10" db="EMBL/GenBank/DDBJ databases">
        <title>Extensive intraspecific genome diversity in a model arbuscular mycorrhizal fungus.</title>
        <authorList>
            <person name="Chen E.C.H."/>
            <person name="Morin E."/>
            <person name="Baudet D."/>
            <person name="Noel J."/>
            <person name="Ndikumana S."/>
            <person name="Charron P."/>
            <person name="St-Onge C."/>
            <person name="Giorgi J."/>
            <person name="Grigoriev I.V."/>
            <person name="Roux C."/>
            <person name="Martin F.M."/>
            <person name="Corradi N."/>
        </authorList>
    </citation>
    <scope>NUCLEOTIDE SEQUENCE [LARGE SCALE GENOMIC DNA]</scope>
    <source>
        <strain evidence="2 3">C2</strain>
    </source>
</reference>
<accession>A0A2N1MT89</accession>
<feature type="compositionally biased region" description="Basic and acidic residues" evidence="1">
    <location>
        <begin position="66"/>
        <end position="76"/>
    </location>
</feature>
<reference evidence="2 3" key="1">
    <citation type="submission" date="2016-04" db="EMBL/GenBank/DDBJ databases">
        <title>Genome analyses suggest a sexual origin of heterokaryosis in a supposedly ancient asexual fungus.</title>
        <authorList>
            <person name="Ropars J."/>
            <person name="Sedzielewska K."/>
            <person name="Noel J."/>
            <person name="Charron P."/>
            <person name="Farinelli L."/>
            <person name="Marton T."/>
            <person name="Kruger M."/>
            <person name="Pelin A."/>
            <person name="Brachmann A."/>
            <person name="Corradi N."/>
        </authorList>
    </citation>
    <scope>NUCLEOTIDE SEQUENCE [LARGE SCALE GENOMIC DNA]</scope>
    <source>
        <strain evidence="2 3">C2</strain>
    </source>
</reference>
<dbReference type="VEuPathDB" id="FungiDB:FUN_010644"/>
<feature type="region of interest" description="Disordered" evidence="1">
    <location>
        <begin position="62"/>
        <end position="92"/>
    </location>
</feature>
<evidence type="ECO:0000313" key="3">
    <source>
        <dbReference type="Proteomes" id="UP000233469"/>
    </source>
</evidence>
<proteinExistence type="predicted"/>
<gene>
    <name evidence="2" type="ORF">RhiirC2_786912</name>
</gene>
<dbReference type="AlphaFoldDB" id="A0A2N1MT89"/>
<evidence type="ECO:0000313" key="2">
    <source>
        <dbReference type="EMBL" id="PKK64862.1"/>
    </source>
</evidence>
<comment type="caution">
    <text evidence="2">The sequence shown here is derived from an EMBL/GenBank/DDBJ whole genome shotgun (WGS) entry which is preliminary data.</text>
</comment>
<dbReference type="Proteomes" id="UP000233469">
    <property type="component" value="Unassembled WGS sequence"/>
</dbReference>
<dbReference type="EMBL" id="LLXL01001364">
    <property type="protein sequence ID" value="PKK64862.1"/>
    <property type="molecule type" value="Genomic_DNA"/>
</dbReference>
<protein>
    <submittedName>
        <fullName evidence="2">Uncharacterized protein</fullName>
    </submittedName>
</protein>